<reference evidence="1" key="1">
    <citation type="journal article" date="2023" name="Insect Mol. Biol.">
        <title>Genome sequencing provides insights into the evolution of gene families encoding plant cell wall-degrading enzymes in longhorned beetles.</title>
        <authorList>
            <person name="Shin N.R."/>
            <person name="Okamura Y."/>
            <person name="Kirsch R."/>
            <person name="Pauchet Y."/>
        </authorList>
    </citation>
    <scope>NUCLEOTIDE SEQUENCE</scope>
    <source>
        <strain evidence="1">RBIC_L_NR</strain>
    </source>
</reference>
<gene>
    <name evidence="1" type="ORF">NQ314_012164</name>
</gene>
<evidence type="ECO:0000313" key="2">
    <source>
        <dbReference type="Proteomes" id="UP001162156"/>
    </source>
</evidence>
<sequence>MPHMPLILPQEHRHFHKDFQRRQLNTAHMVQPSVMHNHLNTHRVIMPKIIPPTSVPRVLLGA</sequence>
<comment type="caution">
    <text evidence="1">The sequence shown here is derived from an EMBL/GenBank/DDBJ whole genome shotgun (WGS) entry which is preliminary data.</text>
</comment>
<organism evidence="1 2">
    <name type="scientific">Rhamnusium bicolor</name>
    <dbReference type="NCBI Taxonomy" id="1586634"/>
    <lineage>
        <taxon>Eukaryota</taxon>
        <taxon>Metazoa</taxon>
        <taxon>Ecdysozoa</taxon>
        <taxon>Arthropoda</taxon>
        <taxon>Hexapoda</taxon>
        <taxon>Insecta</taxon>
        <taxon>Pterygota</taxon>
        <taxon>Neoptera</taxon>
        <taxon>Endopterygota</taxon>
        <taxon>Coleoptera</taxon>
        <taxon>Polyphaga</taxon>
        <taxon>Cucujiformia</taxon>
        <taxon>Chrysomeloidea</taxon>
        <taxon>Cerambycidae</taxon>
        <taxon>Lepturinae</taxon>
        <taxon>Rhagiini</taxon>
        <taxon>Rhamnusium</taxon>
    </lineage>
</organism>
<dbReference type="Proteomes" id="UP001162156">
    <property type="component" value="Unassembled WGS sequence"/>
</dbReference>
<name>A0AAV8XE71_9CUCU</name>
<protein>
    <submittedName>
        <fullName evidence="1">Uncharacterized protein</fullName>
    </submittedName>
</protein>
<evidence type="ECO:0000313" key="1">
    <source>
        <dbReference type="EMBL" id="KAJ8936787.1"/>
    </source>
</evidence>
<keyword evidence="2" id="KW-1185">Reference proteome</keyword>
<dbReference type="EMBL" id="JANEYF010003382">
    <property type="protein sequence ID" value="KAJ8936787.1"/>
    <property type="molecule type" value="Genomic_DNA"/>
</dbReference>
<proteinExistence type="predicted"/>
<accession>A0AAV8XE71</accession>
<dbReference type="AlphaFoldDB" id="A0AAV8XE71"/>